<evidence type="ECO:0000256" key="1">
    <source>
        <dbReference type="SAM" id="SignalP"/>
    </source>
</evidence>
<dbReference type="Proteomes" id="UP000435112">
    <property type="component" value="Unassembled WGS sequence"/>
</dbReference>
<sequence length="105" mass="11861">MESSSWVGRWVIAWVLNGSSSAASSRSCWCMDQGPRRTSTKRPRRTGSWPRWRCSCLRSTRAALWLSSEAATCSSATILGRRRELQPICRTTRRISSMLPVLGKK</sequence>
<comment type="caution">
    <text evidence="2">The sequence shown here is derived from an EMBL/GenBank/DDBJ whole genome shotgun (WGS) entry which is preliminary data.</text>
</comment>
<feature type="signal peptide" evidence="1">
    <location>
        <begin position="1"/>
        <end position="22"/>
    </location>
</feature>
<keyword evidence="1" id="KW-0732">Signal</keyword>
<reference evidence="2 3" key="1">
    <citation type="submission" date="2018-09" db="EMBL/GenBank/DDBJ databases">
        <title>Genomic investigation of the strawberry pathogen Phytophthora fragariae indicates pathogenicity is determined by transcriptional variation in three key races.</title>
        <authorList>
            <person name="Adams T.M."/>
            <person name="Armitage A.D."/>
            <person name="Sobczyk M.K."/>
            <person name="Bates H.J."/>
            <person name="Dunwell J.M."/>
            <person name="Nellist C.F."/>
            <person name="Harrison R.J."/>
        </authorList>
    </citation>
    <scope>NUCLEOTIDE SEQUENCE [LARGE SCALE GENOMIC DNA]</scope>
    <source>
        <strain evidence="2 3">SCRP324</strain>
    </source>
</reference>
<evidence type="ECO:0000313" key="2">
    <source>
        <dbReference type="EMBL" id="KAE8990545.1"/>
    </source>
</evidence>
<feature type="chain" id="PRO_5025431024" description="Secreted protein" evidence="1">
    <location>
        <begin position="23"/>
        <end position="105"/>
    </location>
</feature>
<organism evidence="2 3">
    <name type="scientific">Phytophthora rubi</name>
    <dbReference type="NCBI Taxonomy" id="129364"/>
    <lineage>
        <taxon>Eukaryota</taxon>
        <taxon>Sar</taxon>
        <taxon>Stramenopiles</taxon>
        <taxon>Oomycota</taxon>
        <taxon>Peronosporomycetes</taxon>
        <taxon>Peronosporales</taxon>
        <taxon>Peronosporaceae</taxon>
        <taxon>Phytophthora</taxon>
    </lineage>
</organism>
<accession>A0A6A3JDS6</accession>
<proteinExistence type="predicted"/>
<protein>
    <recommendedName>
        <fullName evidence="4">Secreted protein</fullName>
    </recommendedName>
</protein>
<evidence type="ECO:0008006" key="4">
    <source>
        <dbReference type="Google" id="ProtNLM"/>
    </source>
</evidence>
<name>A0A6A3JDS6_9STRA</name>
<dbReference type="EMBL" id="QXFU01002093">
    <property type="protein sequence ID" value="KAE8990545.1"/>
    <property type="molecule type" value="Genomic_DNA"/>
</dbReference>
<gene>
    <name evidence="2" type="ORF">PR002_g21125</name>
</gene>
<evidence type="ECO:0000313" key="3">
    <source>
        <dbReference type="Proteomes" id="UP000435112"/>
    </source>
</evidence>
<dbReference type="AlphaFoldDB" id="A0A6A3JDS6"/>